<dbReference type="AlphaFoldDB" id="A0A9W9PY74"/>
<feature type="coiled-coil region" evidence="1">
    <location>
        <begin position="90"/>
        <end position="117"/>
    </location>
</feature>
<name>A0A9W9PY74_9EURO</name>
<dbReference type="Proteomes" id="UP001147746">
    <property type="component" value="Unassembled WGS sequence"/>
</dbReference>
<sequence>MPPLNKEFDPSFAVFPAPNVTRPMPSGHHSSFPQISQSHPESRFEDILVEIKYRYYLLARENASLARINEFLTSYLCQRDEQENAALQMSHHKDQDLQEARRRIQELERMVNPLKSIMAQMQIRESRLKACEHQMPNLKHLFKELNKTMRYRNGASLLSEEQSGVHELAQSVNGLEVGTASKSVDQ</sequence>
<reference evidence="2" key="2">
    <citation type="journal article" date="2023" name="IMA Fungus">
        <title>Comparative genomic study of the Penicillium genus elucidates a diverse pangenome and 15 lateral gene transfer events.</title>
        <authorList>
            <person name="Petersen C."/>
            <person name="Sorensen T."/>
            <person name="Nielsen M.R."/>
            <person name="Sondergaard T.E."/>
            <person name="Sorensen J.L."/>
            <person name="Fitzpatrick D.A."/>
            <person name="Frisvad J.C."/>
            <person name="Nielsen K.L."/>
        </authorList>
    </citation>
    <scope>NUCLEOTIDE SEQUENCE</scope>
    <source>
        <strain evidence="2">IBT 21472</strain>
    </source>
</reference>
<reference evidence="2" key="1">
    <citation type="submission" date="2022-12" db="EMBL/GenBank/DDBJ databases">
        <authorList>
            <person name="Petersen C."/>
        </authorList>
    </citation>
    <scope>NUCLEOTIDE SEQUENCE</scope>
    <source>
        <strain evidence="2">IBT 21472</strain>
    </source>
</reference>
<proteinExistence type="predicted"/>
<keyword evidence="3" id="KW-1185">Reference proteome</keyword>
<gene>
    <name evidence="2" type="ORF">N7476_004784</name>
</gene>
<evidence type="ECO:0000313" key="3">
    <source>
        <dbReference type="Proteomes" id="UP001147746"/>
    </source>
</evidence>
<dbReference type="EMBL" id="JAPZBO010000004">
    <property type="protein sequence ID" value="KAJ5318364.1"/>
    <property type="molecule type" value="Genomic_DNA"/>
</dbReference>
<keyword evidence="1" id="KW-0175">Coiled coil</keyword>
<evidence type="ECO:0000313" key="2">
    <source>
        <dbReference type="EMBL" id="KAJ5318364.1"/>
    </source>
</evidence>
<evidence type="ECO:0000256" key="1">
    <source>
        <dbReference type="SAM" id="Coils"/>
    </source>
</evidence>
<comment type="caution">
    <text evidence="2">The sequence shown here is derived from an EMBL/GenBank/DDBJ whole genome shotgun (WGS) entry which is preliminary data.</text>
</comment>
<accession>A0A9W9PY74</accession>
<organism evidence="2 3">
    <name type="scientific">Penicillium atrosanguineum</name>
    <dbReference type="NCBI Taxonomy" id="1132637"/>
    <lineage>
        <taxon>Eukaryota</taxon>
        <taxon>Fungi</taxon>
        <taxon>Dikarya</taxon>
        <taxon>Ascomycota</taxon>
        <taxon>Pezizomycotina</taxon>
        <taxon>Eurotiomycetes</taxon>
        <taxon>Eurotiomycetidae</taxon>
        <taxon>Eurotiales</taxon>
        <taxon>Aspergillaceae</taxon>
        <taxon>Penicillium</taxon>
    </lineage>
</organism>
<protein>
    <submittedName>
        <fullName evidence="2">Uncharacterized protein</fullName>
    </submittedName>
</protein>